<dbReference type="EMBL" id="UYRS01001131">
    <property type="protein sequence ID" value="VDK24483.1"/>
    <property type="molecule type" value="Genomic_DNA"/>
</dbReference>
<dbReference type="Proteomes" id="UP000282613">
    <property type="component" value="Unassembled WGS sequence"/>
</dbReference>
<feature type="region of interest" description="Disordered" evidence="6">
    <location>
        <begin position="340"/>
        <end position="389"/>
    </location>
</feature>
<keyword evidence="9" id="KW-1185">Reference proteome</keyword>
<dbReference type="InterPro" id="IPR037272">
    <property type="entry name" value="SNS_sf"/>
</dbReference>
<dbReference type="PROSITE" id="PS50267">
    <property type="entry name" value="NA_NEUROTRAN_SYMP_3"/>
    <property type="match status" value="1"/>
</dbReference>
<dbReference type="GO" id="GO:0089718">
    <property type="term" value="P:amino acid import across plasma membrane"/>
    <property type="evidence" value="ECO:0007669"/>
    <property type="project" value="TreeGrafter"/>
</dbReference>
<dbReference type="PANTHER" id="PTHR11616:SF241">
    <property type="entry name" value="SODIUM- AND CHLORIDE-DEPENDENT GLYCINE TRANSPORTER 2"/>
    <property type="match status" value="1"/>
</dbReference>
<feature type="compositionally biased region" description="Low complexity" evidence="6">
    <location>
        <begin position="353"/>
        <end position="365"/>
    </location>
</feature>
<keyword evidence="3 7" id="KW-0812">Transmembrane</keyword>
<feature type="compositionally biased region" description="Polar residues" evidence="6">
    <location>
        <begin position="366"/>
        <end position="389"/>
    </location>
</feature>
<feature type="transmembrane region" description="Helical" evidence="7">
    <location>
        <begin position="58"/>
        <end position="85"/>
    </location>
</feature>
<feature type="transmembrane region" description="Helical" evidence="7">
    <location>
        <begin position="106"/>
        <end position="128"/>
    </location>
</feature>
<evidence type="ECO:0000256" key="7">
    <source>
        <dbReference type="SAM" id="Phobius"/>
    </source>
</evidence>
<evidence type="ECO:0000256" key="2">
    <source>
        <dbReference type="ARBA" id="ARBA00022448"/>
    </source>
</evidence>
<evidence type="ECO:0000313" key="9">
    <source>
        <dbReference type="Proteomes" id="UP000282613"/>
    </source>
</evidence>
<accession>A0A0R3VXM4</accession>
<evidence type="ECO:0000256" key="3">
    <source>
        <dbReference type="ARBA" id="ARBA00022692"/>
    </source>
</evidence>
<keyword evidence="5 7" id="KW-0472">Membrane</keyword>
<dbReference type="PANTHER" id="PTHR11616">
    <property type="entry name" value="SODIUM/CHLORIDE DEPENDENT TRANSPORTER"/>
    <property type="match status" value="1"/>
</dbReference>
<proteinExistence type="predicted"/>
<gene>
    <name evidence="8" type="ORF">TASK_LOCUS2169</name>
</gene>
<keyword evidence="2" id="KW-0813">Transport</keyword>
<evidence type="ECO:0000256" key="1">
    <source>
        <dbReference type="ARBA" id="ARBA00004141"/>
    </source>
</evidence>
<dbReference type="WBParaSite" id="TASK_0000216801-mRNA-1">
    <property type="protein sequence ID" value="TASK_0000216801-mRNA-1"/>
    <property type="gene ID" value="TASK_0000216801"/>
</dbReference>
<reference evidence="10" key="1">
    <citation type="submission" date="2017-02" db="UniProtKB">
        <authorList>
            <consortium name="WormBaseParasite"/>
        </authorList>
    </citation>
    <scope>IDENTIFICATION</scope>
</reference>
<dbReference type="GO" id="GO:0005283">
    <property type="term" value="F:amino acid:sodium symporter activity"/>
    <property type="evidence" value="ECO:0007669"/>
    <property type="project" value="TreeGrafter"/>
</dbReference>
<dbReference type="STRING" id="60517.A0A0R3VXM4"/>
<sequence length="389" mass="42929">MPRCVKPIYSESATQAQIDAHTTAWIGTRKRVALINGIGLCTVNFLLGLPMVCRGGYYLLFLVDWAMSGYPLMFICVIEIIIICYSYGLKQFRRDIELMINARPNWYWRISWLITTPGITIVLIVFSMVSTTELQLDNYVFPHWAHSLAYLTASFPILCIPLWFFYKYCREGGWILFTEFLKPVNEWGPAQDEHRAEFISMIRSNDSLRHTVGGSQVCISSAHIPSGLADLENGVGGGGDSSGRRRRVLIGNSSVALDSEGGFFQSKLSVAEKLTIAHNREIAKRSGVDLSHLDAEALTASQVALAAMTAVKEVQPYSVAYEGERSTRMSATEVPMINFDGKHSISSGLSPSQEQGQRHQGQQQQSTANSDEQSATIADANVSGSGAQK</sequence>
<evidence type="ECO:0000313" key="8">
    <source>
        <dbReference type="EMBL" id="VDK24483.1"/>
    </source>
</evidence>
<protein>
    <submittedName>
        <fullName evidence="10">Sodium-and chloride-dependent glycine transporter 1</fullName>
    </submittedName>
</protein>
<keyword evidence="4 7" id="KW-1133">Transmembrane helix</keyword>
<dbReference type="SUPFAM" id="SSF161070">
    <property type="entry name" value="SNF-like"/>
    <property type="match status" value="1"/>
</dbReference>
<evidence type="ECO:0000256" key="6">
    <source>
        <dbReference type="SAM" id="MobiDB-lite"/>
    </source>
</evidence>
<organism evidence="10">
    <name type="scientific">Taenia asiatica</name>
    <name type="common">Asian tapeworm</name>
    <dbReference type="NCBI Taxonomy" id="60517"/>
    <lineage>
        <taxon>Eukaryota</taxon>
        <taxon>Metazoa</taxon>
        <taxon>Spiralia</taxon>
        <taxon>Lophotrochozoa</taxon>
        <taxon>Platyhelminthes</taxon>
        <taxon>Cestoda</taxon>
        <taxon>Eucestoda</taxon>
        <taxon>Cyclophyllidea</taxon>
        <taxon>Taeniidae</taxon>
        <taxon>Taenia</taxon>
    </lineage>
</organism>
<dbReference type="GO" id="GO:0005886">
    <property type="term" value="C:plasma membrane"/>
    <property type="evidence" value="ECO:0007669"/>
    <property type="project" value="TreeGrafter"/>
</dbReference>
<feature type="transmembrane region" description="Helical" evidence="7">
    <location>
        <begin position="32"/>
        <end position="52"/>
    </location>
</feature>
<name>A0A0R3VXM4_TAEAS</name>
<evidence type="ECO:0000256" key="4">
    <source>
        <dbReference type="ARBA" id="ARBA00022989"/>
    </source>
</evidence>
<evidence type="ECO:0000313" key="10">
    <source>
        <dbReference type="WBParaSite" id="TASK_0000216801-mRNA-1"/>
    </source>
</evidence>
<comment type="subcellular location">
    <subcellularLocation>
        <location evidence="1">Membrane</location>
        <topology evidence="1">Multi-pass membrane protein</topology>
    </subcellularLocation>
</comment>
<dbReference type="AlphaFoldDB" id="A0A0R3VXM4"/>
<dbReference type="PRINTS" id="PR00176">
    <property type="entry name" value="NANEUSMPORT"/>
</dbReference>
<dbReference type="Pfam" id="PF00209">
    <property type="entry name" value="SNF"/>
    <property type="match status" value="1"/>
</dbReference>
<dbReference type="InterPro" id="IPR000175">
    <property type="entry name" value="Na/ntran_symport"/>
</dbReference>
<reference evidence="8 9" key="2">
    <citation type="submission" date="2018-11" db="EMBL/GenBank/DDBJ databases">
        <authorList>
            <consortium name="Pathogen Informatics"/>
        </authorList>
    </citation>
    <scope>NUCLEOTIDE SEQUENCE [LARGE SCALE GENOMIC DNA]</scope>
</reference>
<evidence type="ECO:0000256" key="5">
    <source>
        <dbReference type="ARBA" id="ARBA00023136"/>
    </source>
</evidence>
<feature type="transmembrane region" description="Helical" evidence="7">
    <location>
        <begin position="148"/>
        <end position="166"/>
    </location>
</feature>
<dbReference type="OrthoDB" id="6155318at2759"/>